<accession>A0A7C8I1Z0</accession>
<dbReference type="Proteomes" id="UP000481861">
    <property type="component" value="Unassembled WGS sequence"/>
</dbReference>
<keyword evidence="1" id="KW-0472">Membrane</keyword>
<reference evidence="2 3" key="1">
    <citation type="submission" date="2020-01" db="EMBL/GenBank/DDBJ databases">
        <authorList>
            <consortium name="DOE Joint Genome Institute"/>
            <person name="Haridas S."/>
            <person name="Albert R."/>
            <person name="Binder M."/>
            <person name="Bloem J."/>
            <person name="Labutti K."/>
            <person name="Salamov A."/>
            <person name="Andreopoulos B."/>
            <person name="Baker S.E."/>
            <person name="Barry K."/>
            <person name="Bills G."/>
            <person name="Bluhm B.H."/>
            <person name="Cannon C."/>
            <person name="Castanera R."/>
            <person name="Culley D.E."/>
            <person name="Daum C."/>
            <person name="Ezra D."/>
            <person name="Gonzalez J.B."/>
            <person name="Henrissat B."/>
            <person name="Kuo A."/>
            <person name="Liang C."/>
            <person name="Lipzen A."/>
            <person name="Lutzoni F."/>
            <person name="Magnuson J."/>
            <person name="Mondo S."/>
            <person name="Nolan M."/>
            <person name="Ohm R."/>
            <person name="Pangilinan J."/>
            <person name="Park H.-J.H."/>
            <person name="Ramirez L."/>
            <person name="Alfaro M."/>
            <person name="Sun H."/>
            <person name="Tritt A."/>
            <person name="Yoshinaga Y."/>
            <person name="Zwiers L.-H.L."/>
            <person name="Turgeon B.G."/>
            <person name="Goodwin S.B."/>
            <person name="Spatafora J.W."/>
            <person name="Crous P.W."/>
            <person name="Grigoriev I.V."/>
        </authorList>
    </citation>
    <scope>NUCLEOTIDE SEQUENCE [LARGE SCALE GENOMIC DNA]</scope>
    <source>
        <strain evidence="2 3">CBS 611.86</strain>
    </source>
</reference>
<dbReference type="EMBL" id="JAADJZ010000024">
    <property type="protein sequence ID" value="KAF2867166.1"/>
    <property type="molecule type" value="Genomic_DNA"/>
</dbReference>
<keyword evidence="1" id="KW-1133">Transmembrane helix</keyword>
<gene>
    <name evidence="2" type="ORF">BDV95DRAFT_582702</name>
</gene>
<sequence>MVWDGMDERDVRWVFVRLWDGVAWDIAGIGYISHHFISRSQFLSIHTLFKWLIGWTRLLFCCFLALFWCAGICMNNMACGVAFLPLLLFFLLRVCLGGGDVRDEMKEDRIAWESIEQWHAELSVIGA</sequence>
<evidence type="ECO:0000313" key="2">
    <source>
        <dbReference type="EMBL" id="KAF2867166.1"/>
    </source>
</evidence>
<feature type="transmembrane region" description="Helical" evidence="1">
    <location>
        <begin position="48"/>
        <end position="68"/>
    </location>
</feature>
<protein>
    <submittedName>
        <fullName evidence="2">Uncharacterized protein</fullName>
    </submittedName>
</protein>
<comment type="caution">
    <text evidence="2">The sequence shown here is derived from an EMBL/GenBank/DDBJ whole genome shotgun (WGS) entry which is preliminary data.</text>
</comment>
<feature type="transmembrane region" description="Helical" evidence="1">
    <location>
        <begin position="74"/>
        <end position="96"/>
    </location>
</feature>
<keyword evidence="3" id="KW-1185">Reference proteome</keyword>
<keyword evidence="1" id="KW-0812">Transmembrane</keyword>
<organism evidence="2 3">
    <name type="scientific">Massariosphaeria phaeospora</name>
    <dbReference type="NCBI Taxonomy" id="100035"/>
    <lineage>
        <taxon>Eukaryota</taxon>
        <taxon>Fungi</taxon>
        <taxon>Dikarya</taxon>
        <taxon>Ascomycota</taxon>
        <taxon>Pezizomycotina</taxon>
        <taxon>Dothideomycetes</taxon>
        <taxon>Pleosporomycetidae</taxon>
        <taxon>Pleosporales</taxon>
        <taxon>Pleosporales incertae sedis</taxon>
        <taxon>Massariosphaeria</taxon>
    </lineage>
</organism>
<proteinExistence type="predicted"/>
<evidence type="ECO:0000256" key="1">
    <source>
        <dbReference type="SAM" id="Phobius"/>
    </source>
</evidence>
<evidence type="ECO:0000313" key="3">
    <source>
        <dbReference type="Proteomes" id="UP000481861"/>
    </source>
</evidence>
<dbReference type="AlphaFoldDB" id="A0A7C8I1Z0"/>
<name>A0A7C8I1Z0_9PLEO</name>